<evidence type="ECO:0000313" key="1">
    <source>
        <dbReference type="EMBL" id="QQP41185.1"/>
    </source>
</evidence>
<name>A0A7T8K188_CALRO</name>
<protein>
    <submittedName>
        <fullName evidence="1">Uncharacterized protein</fullName>
    </submittedName>
</protein>
<organism evidence="1 2">
    <name type="scientific">Caligus rogercresseyi</name>
    <name type="common">Sea louse</name>
    <dbReference type="NCBI Taxonomy" id="217165"/>
    <lineage>
        <taxon>Eukaryota</taxon>
        <taxon>Metazoa</taxon>
        <taxon>Ecdysozoa</taxon>
        <taxon>Arthropoda</taxon>
        <taxon>Crustacea</taxon>
        <taxon>Multicrustacea</taxon>
        <taxon>Hexanauplia</taxon>
        <taxon>Copepoda</taxon>
        <taxon>Siphonostomatoida</taxon>
        <taxon>Caligidae</taxon>
        <taxon>Caligus</taxon>
    </lineage>
</organism>
<dbReference type="Proteomes" id="UP000595437">
    <property type="component" value="Chromosome 10"/>
</dbReference>
<proteinExistence type="predicted"/>
<keyword evidence="2" id="KW-1185">Reference proteome</keyword>
<reference evidence="2" key="1">
    <citation type="submission" date="2021-01" db="EMBL/GenBank/DDBJ databases">
        <title>Caligus Genome Assembly.</title>
        <authorList>
            <person name="Gallardo-Escarate C."/>
        </authorList>
    </citation>
    <scope>NUCLEOTIDE SEQUENCE [LARGE SCALE GENOMIC DNA]</scope>
</reference>
<feature type="non-terminal residue" evidence="1">
    <location>
        <position position="101"/>
    </location>
</feature>
<evidence type="ECO:0000313" key="2">
    <source>
        <dbReference type="Proteomes" id="UP000595437"/>
    </source>
</evidence>
<sequence length="101" mass="11487">MSSIHKFIQDLAKAWKTPNEIKTMVDTAFEVNSISQSQIYRTSALVKVGKASSDKRSTNGRRKVRTDDFIEAVRVYVEADRRVTMEELAIKFETSINTIST</sequence>
<accession>A0A7T8K188</accession>
<dbReference type="AlphaFoldDB" id="A0A7T8K188"/>
<dbReference type="EMBL" id="CP045899">
    <property type="protein sequence ID" value="QQP41185.1"/>
    <property type="molecule type" value="Genomic_DNA"/>
</dbReference>
<gene>
    <name evidence="1" type="ORF">FKW44_015472</name>
</gene>